<accession>A0AAD9A1G3</accession>
<dbReference type="EMBL" id="JAQOWY010000762">
    <property type="protein sequence ID" value="KAK1838825.1"/>
    <property type="molecule type" value="Genomic_DNA"/>
</dbReference>
<dbReference type="Proteomes" id="UP001243330">
    <property type="component" value="Unassembled WGS sequence"/>
</dbReference>
<evidence type="ECO:0000313" key="1">
    <source>
        <dbReference type="EMBL" id="KAK1838825.1"/>
    </source>
</evidence>
<evidence type="ECO:0000313" key="2">
    <source>
        <dbReference type="Proteomes" id="UP001243330"/>
    </source>
</evidence>
<sequence length="161" mass="17239">MEPRGKSSPPFLFVFGLSAWEGNDPSDLLANVGGKTDTAACTYGKTSPLPPSPPPLSIPGWVFAKILRGIIQRCEISVVNTSESRTIAPTDPPTATPIPPMSVFFDVLLLGLHIGSNVSPMSIDPYDVLLCLLVGCLTDGRPNVFDCRHDLDDDGYFPPVV</sequence>
<keyword evidence="2" id="KW-1185">Reference proteome</keyword>
<dbReference type="AlphaFoldDB" id="A0AAD9A1G3"/>
<organism evidence="1 2">
    <name type="scientific">Colletotrichum chrysophilum</name>
    <dbReference type="NCBI Taxonomy" id="1836956"/>
    <lineage>
        <taxon>Eukaryota</taxon>
        <taxon>Fungi</taxon>
        <taxon>Dikarya</taxon>
        <taxon>Ascomycota</taxon>
        <taxon>Pezizomycotina</taxon>
        <taxon>Sordariomycetes</taxon>
        <taxon>Hypocreomycetidae</taxon>
        <taxon>Glomerellales</taxon>
        <taxon>Glomerellaceae</taxon>
        <taxon>Colletotrichum</taxon>
        <taxon>Colletotrichum gloeosporioides species complex</taxon>
    </lineage>
</organism>
<proteinExistence type="predicted"/>
<protein>
    <submittedName>
        <fullName evidence="1">Uncharacterized protein</fullName>
    </submittedName>
</protein>
<reference evidence="1" key="1">
    <citation type="submission" date="2023-01" db="EMBL/GenBank/DDBJ databases">
        <title>Colletotrichum chrysophilum M932 genome sequence.</title>
        <authorList>
            <person name="Baroncelli R."/>
        </authorList>
    </citation>
    <scope>NUCLEOTIDE SEQUENCE</scope>
    <source>
        <strain evidence="1">M932</strain>
    </source>
</reference>
<name>A0AAD9A1G3_9PEZI</name>
<comment type="caution">
    <text evidence="1">The sequence shown here is derived from an EMBL/GenBank/DDBJ whole genome shotgun (WGS) entry which is preliminary data.</text>
</comment>
<gene>
    <name evidence="1" type="ORF">CCHR01_18548</name>
</gene>